<dbReference type="EMBL" id="SMBT01000009">
    <property type="protein sequence ID" value="TCU84546.1"/>
    <property type="molecule type" value="Genomic_DNA"/>
</dbReference>
<evidence type="ECO:0000313" key="1">
    <source>
        <dbReference type="EMBL" id="STQ90012.1"/>
    </source>
</evidence>
<dbReference type="Proteomes" id="UP000255108">
    <property type="component" value="Unassembled WGS sequence"/>
</dbReference>
<name>A0A377Q5C3_9NEIS</name>
<organism evidence="1 3">
    <name type="scientific">Iodobacter fluviatilis</name>
    <dbReference type="NCBI Taxonomy" id="537"/>
    <lineage>
        <taxon>Bacteria</taxon>
        <taxon>Pseudomonadati</taxon>
        <taxon>Pseudomonadota</taxon>
        <taxon>Betaproteobacteria</taxon>
        <taxon>Neisseriales</taxon>
        <taxon>Chitinibacteraceae</taxon>
        <taxon>Iodobacter</taxon>
    </lineage>
</organism>
<dbReference type="AlphaFoldDB" id="A0A377Q5C3"/>
<sequence>MENNRNLPHSTHISSFEFWRGDVVNQIEEIGAMDNSDADGITMMNKSKLEELHQQGVTPEVVARQLLGLPTELNPEQHH</sequence>
<evidence type="ECO:0000313" key="2">
    <source>
        <dbReference type="EMBL" id="TCU84546.1"/>
    </source>
</evidence>
<proteinExistence type="predicted"/>
<reference evidence="1 3" key="1">
    <citation type="submission" date="2018-06" db="EMBL/GenBank/DDBJ databases">
        <authorList>
            <consortium name="Pathogen Informatics"/>
            <person name="Doyle S."/>
        </authorList>
    </citation>
    <scope>NUCLEOTIDE SEQUENCE [LARGE SCALE GENOMIC DNA]</scope>
    <source>
        <strain evidence="1 3">NCTC11159</strain>
    </source>
</reference>
<dbReference type="RefSeq" id="WP_115226399.1">
    <property type="nucleotide sequence ID" value="NZ_CAWOLO010000009.1"/>
</dbReference>
<accession>A0A377Q5C3</accession>
<dbReference type="Proteomes" id="UP000295794">
    <property type="component" value="Unassembled WGS sequence"/>
</dbReference>
<dbReference type="EMBL" id="UGHR01000001">
    <property type="protein sequence ID" value="STQ90012.1"/>
    <property type="molecule type" value="Genomic_DNA"/>
</dbReference>
<reference evidence="2 4" key="2">
    <citation type="submission" date="2019-03" db="EMBL/GenBank/DDBJ databases">
        <title>Genomic Encyclopedia of Type Strains, Phase IV (KMG-IV): sequencing the most valuable type-strain genomes for metagenomic binning, comparative biology and taxonomic classification.</title>
        <authorList>
            <person name="Goeker M."/>
        </authorList>
    </citation>
    <scope>NUCLEOTIDE SEQUENCE [LARGE SCALE GENOMIC DNA]</scope>
    <source>
        <strain evidence="2 4">DSM 3764</strain>
    </source>
</reference>
<keyword evidence="4" id="KW-1185">Reference proteome</keyword>
<evidence type="ECO:0000313" key="3">
    <source>
        <dbReference type="Proteomes" id="UP000255108"/>
    </source>
</evidence>
<evidence type="ECO:0000313" key="4">
    <source>
        <dbReference type="Proteomes" id="UP000295794"/>
    </source>
</evidence>
<gene>
    <name evidence="2" type="ORF">EV682_10971</name>
    <name evidence="1" type="ORF">NCTC11159_01070</name>
</gene>
<protein>
    <submittedName>
        <fullName evidence="1">Uncharacterized protein</fullName>
    </submittedName>
</protein>